<name>A0ABT6Y3W8_9BACT</name>
<organism evidence="2 3">
    <name type="scientific">Flectobacillus roseus</name>
    <dbReference type="NCBI Taxonomy" id="502259"/>
    <lineage>
        <taxon>Bacteria</taxon>
        <taxon>Pseudomonadati</taxon>
        <taxon>Bacteroidota</taxon>
        <taxon>Cytophagia</taxon>
        <taxon>Cytophagales</taxon>
        <taxon>Flectobacillaceae</taxon>
        <taxon>Flectobacillus</taxon>
    </lineage>
</organism>
<protein>
    <submittedName>
        <fullName evidence="2">Uncharacterized protein</fullName>
    </submittedName>
</protein>
<comment type="caution">
    <text evidence="2">The sequence shown here is derived from an EMBL/GenBank/DDBJ whole genome shotgun (WGS) entry which is preliminary data.</text>
</comment>
<proteinExistence type="predicted"/>
<dbReference type="Gene3D" id="2.60.450.20">
    <property type="match status" value="1"/>
</dbReference>
<dbReference type="RefSeq" id="WP_283343411.1">
    <property type="nucleotide sequence ID" value="NZ_JASHIF010000002.1"/>
</dbReference>
<dbReference type="InterPro" id="IPR047002">
    <property type="entry name" value="Tcp10_C_sf"/>
</dbReference>
<sequence length="220" mass="24296">MKNTILALTLLTSLSPFVSYFAEGFPSENYSNNFRQGVITIIHPDGVHTVIHYNGQMKSIIHPNGKMSTVMDTPSTKIITHPDGRVTTVYKQGIQSSIINPDGSMSIISHYGLNNVITSSNGTQVTIYDNGTTKSVIGPDGIWLNLHVSKSDKSLDDPDAAELIVITSEEAIKKSKSIPQQSVSTKQSRRHAQEKEEDSFFDFIYDSFSNVVKKLINSIF</sequence>
<dbReference type="Proteomes" id="UP001236507">
    <property type="component" value="Unassembled WGS sequence"/>
</dbReference>
<feature type="signal peptide" evidence="1">
    <location>
        <begin position="1"/>
        <end position="21"/>
    </location>
</feature>
<accession>A0ABT6Y3W8</accession>
<dbReference type="EMBL" id="JASHIF010000002">
    <property type="protein sequence ID" value="MDI9858159.1"/>
    <property type="molecule type" value="Genomic_DNA"/>
</dbReference>
<evidence type="ECO:0000313" key="2">
    <source>
        <dbReference type="EMBL" id="MDI9858159.1"/>
    </source>
</evidence>
<evidence type="ECO:0000313" key="3">
    <source>
        <dbReference type="Proteomes" id="UP001236507"/>
    </source>
</evidence>
<gene>
    <name evidence="2" type="ORF">QM524_02945</name>
</gene>
<reference evidence="2 3" key="1">
    <citation type="submission" date="2023-05" db="EMBL/GenBank/DDBJ databases">
        <title>Novel species of genus Flectobacillus isolated from stream in China.</title>
        <authorList>
            <person name="Lu H."/>
        </authorList>
    </citation>
    <scope>NUCLEOTIDE SEQUENCE [LARGE SCALE GENOMIC DNA]</scope>
    <source>
        <strain evidence="2 3">KCTC 42575</strain>
    </source>
</reference>
<keyword evidence="1" id="KW-0732">Signal</keyword>
<feature type="chain" id="PRO_5045997987" evidence="1">
    <location>
        <begin position="22"/>
        <end position="220"/>
    </location>
</feature>
<evidence type="ECO:0000256" key="1">
    <source>
        <dbReference type="SAM" id="SignalP"/>
    </source>
</evidence>
<keyword evidence="3" id="KW-1185">Reference proteome</keyword>